<evidence type="ECO:0000313" key="2">
    <source>
        <dbReference type="EMBL" id="KAH9530339.1"/>
    </source>
</evidence>
<organism evidence="2 3">
    <name type="scientific">Dermatophagoides farinae</name>
    <name type="common">American house dust mite</name>
    <dbReference type="NCBI Taxonomy" id="6954"/>
    <lineage>
        <taxon>Eukaryota</taxon>
        <taxon>Metazoa</taxon>
        <taxon>Ecdysozoa</taxon>
        <taxon>Arthropoda</taxon>
        <taxon>Chelicerata</taxon>
        <taxon>Arachnida</taxon>
        <taxon>Acari</taxon>
        <taxon>Acariformes</taxon>
        <taxon>Sarcoptiformes</taxon>
        <taxon>Astigmata</taxon>
        <taxon>Psoroptidia</taxon>
        <taxon>Analgoidea</taxon>
        <taxon>Pyroglyphidae</taxon>
        <taxon>Dermatophagoidinae</taxon>
        <taxon>Dermatophagoides</taxon>
    </lineage>
</organism>
<reference evidence="2" key="2">
    <citation type="journal article" date="2022" name="Res Sq">
        <title>Comparative Genomics Reveals Insights into the Divergent Evolution of Astigmatic Mites and Household Pest Adaptations.</title>
        <authorList>
            <person name="Xiong Q."/>
            <person name="Wan A.T.-Y."/>
            <person name="Liu X.-Y."/>
            <person name="Fung C.S.-H."/>
            <person name="Xiao X."/>
            <person name="Malainual N."/>
            <person name="Hou J."/>
            <person name="Wang L."/>
            <person name="Wang M."/>
            <person name="Yang K."/>
            <person name="Cui Y."/>
            <person name="Leung E."/>
            <person name="Nong W."/>
            <person name="Shin S.-K."/>
            <person name="Au S."/>
            <person name="Jeong K.Y."/>
            <person name="Chew F.T."/>
            <person name="Hui J."/>
            <person name="Leung T.F."/>
            <person name="Tungtrongchitr A."/>
            <person name="Zhong N."/>
            <person name="Liu Z."/>
            <person name="Tsui S."/>
        </authorList>
    </citation>
    <scope>NUCLEOTIDE SEQUENCE</scope>
    <source>
        <strain evidence="2">Derf</strain>
        <tissue evidence="2">Whole organism</tissue>
    </source>
</reference>
<dbReference type="EMBL" id="ASGP02000001">
    <property type="protein sequence ID" value="KAH9530339.1"/>
    <property type="molecule type" value="Genomic_DNA"/>
</dbReference>
<name>A0A922IH79_DERFA</name>
<dbReference type="Proteomes" id="UP000790347">
    <property type="component" value="Unassembled WGS sequence"/>
</dbReference>
<comment type="caution">
    <text evidence="2">The sequence shown here is derived from an EMBL/GenBank/DDBJ whole genome shotgun (WGS) entry which is preliminary data.</text>
</comment>
<sequence>MLFEFDIEFERRTGNLNEVELESWSKYDDILEANKNDVTFNKRLHSDDNDNVKEGIARKSICKRWNKFVLYFV</sequence>
<evidence type="ECO:0000313" key="1">
    <source>
        <dbReference type="EMBL" id="KAH9490475.1"/>
    </source>
</evidence>
<accession>A0A922IH79</accession>
<dbReference type="EMBL" id="ASGP02000010">
    <property type="protein sequence ID" value="KAH9490475.1"/>
    <property type="molecule type" value="Genomic_DNA"/>
</dbReference>
<proteinExistence type="predicted"/>
<protein>
    <submittedName>
        <fullName evidence="2">Uncharacterized protein</fullName>
    </submittedName>
</protein>
<keyword evidence="3" id="KW-1185">Reference proteome</keyword>
<reference evidence="2" key="1">
    <citation type="submission" date="2013-05" db="EMBL/GenBank/DDBJ databases">
        <authorList>
            <person name="Yim A.K.Y."/>
            <person name="Chan T.F."/>
            <person name="Ji K.M."/>
            <person name="Liu X.Y."/>
            <person name="Zhou J.W."/>
            <person name="Li R.Q."/>
            <person name="Yang K.Y."/>
            <person name="Li J."/>
            <person name="Li M."/>
            <person name="Law P.T.W."/>
            <person name="Wu Y.L."/>
            <person name="Cai Z.L."/>
            <person name="Qin H."/>
            <person name="Bao Y."/>
            <person name="Leung R.K.K."/>
            <person name="Ng P.K.S."/>
            <person name="Zou J."/>
            <person name="Zhong X.J."/>
            <person name="Ran P.X."/>
            <person name="Zhong N.S."/>
            <person name="Liu Z.G."/>
            <person name="Tsui S.K.W."/>
        </authorList>
    </citation>
    <scope>NUCLEOTIDE SEQUENCE</scope>
    <source>
        <strain evidence="2">Derf</strain>
        <tissue evidence="2">Whole organism</tissue>
    </source>
</reference>
<evidence type="ECO:0000313" key="3">
    <source>
        <dbReference type="Proteomes" id="UP000790347"/>
    </source>
</evidence>
<dbReference type="AlphaFoldDB" id="A0A922IH79"/>
<gene>
    <name evidence="2" type="ORF">DERF_004151</name>
    <name evidence="1" type="ORF">DERF_016675</name>
</gene>